<dbReference type="PANTHER" id="PTHR40056">
    <property type="entry name" value="HYPOTHETICAL CYTOSOLIC PROTEIN"/>
    <property type="match status" value="1"/>
</dbReference>
<reference evidence="2" key="2">
    <citation type="submission" date="2023-07" db="EMBL/GenBank/DDBJ databases">
        <title>Streptococcus vaginalis sp. nov., a novel bacterial species isolated from vaginal swabs of a pregnant woman with diabetes.</title>
        <authorList>
            <person name="Chen Y.-S."/>
        </authorList>
    </citation>
    <scope>NUCLEOTIDE SEQUENCE [LARGE SCALE GENOMIC DNA]</scope>
    <source>
        <strain evidence="2">P1L01</strain>
    </source>
</reference>
<dbReference type="Pfam" id="PF08876">
    <property type="entry name" value="DUF1836"/>
    <property type="match status" value="1"/>
</dbReference>
<gene>
    <name evidence="1" type="ORF">JR342_07830</name>
</gene>
<name>A0ABS3GE93_9STRE</name>
<evidence type="ECO:0000313" key="2">
    <source>
        <dbReference type="Proteomes" id="UP000664801"/>
    </source>
</evidence>
<dbReference type="RefSeq" id="WP_207047747.1">
    <property type="nucleotide sequence ID" value="NZ_JAFINR010000011.1"/>
</dbReference>
<dbReference type="EMBL" id="JAFINR010000011">
    <property type="protein sequence ID" value="MBO0364977.1"/>
    <property type="molecule type" value="Genomic_DNA"/>
</dbReference>
<dbReference type="Proteomes" id="UP000664801">
    <property type="component" value="Unassembled WGS sequence"/>
</dbReference>
<proteinExistence type="predicted"/>
<reference evidence="1 2" key="1">
    <citation type="submission" date="2021-02" db="EMBL/GenBank/DDBJ databases">
        <authorList>
            <person name="Lee Y.-S."/>
        </authorList>
    </citation>
    <scope>NUCLEOTIDE SEQUENCE [LARGE SCALE GENOMIC DNA]</scope>
    <source>
        <strain evidence="1 2">P1L01</strain>
    </source>
</reference>
<organism evidence="1 2">
    <name type="scientific">Streptococcus vaginalis</name>
    <dbReference type="NCBI Taxonomy" id="2748301"/>
    <lineage>
        <taxon>Bacteria</taxon>
        <taxon>Bacillati</taxon>
        <taxon>Bacillota</taxon>
        <taxon>Bacilli</taxon>
        <taxon>Lactobacillales</taxon>
        <taxon>Streptococcaceae</taxon>
        <taxon>Streptococcus</taxon>
    </lineage>
</organism>
<sequence>MRYKIFNGLKEFKLPRYKDLPDFGIYSEQLVEIVNKTLEVMFEGDNKLTKTMVNNYVKDKLMPSPIKKRYYRDHIAYCIVITVLKNILTMAEIDDGILFELKKSSIEESYNYFCNKVEEVLRLVINILEKQDSPEIKGTASINIDLDNRNGLTFAIVSVCTKVITQKLLGYELLKAKEDK</sequence>
<dbReference type="InterPro" id="IPR014975">
    <property type="entry name" value="DUF1836"/>
</dbReference>
<accession>A0ABS3GE93</accession>
<keyword evidence="2" id="KW-1185">Reference proteome</keyword>
<evidence type="ECO:0000313" key="1">
    <source>
        <dbReference type="EMBL" id="MBO0364977.1"/>
    </source>
</evidence>
<protein>
    <submittedName>
        <fullName evidence="1">DUF1836 domain-containing protein</fullName>
    </submittedName>
</protein>
<dbReference type="PANTHER" id="PTHR40056:SF1">
    <property type="entry name" value="DUF1836 DOMAIN-CONTAINING PROTEIN"/>
    <property type="match status" value="1"/>
</dbReference>
<comment type="caution">
    <text evidence="1">The sequence shown here is derived from an EMBL/GenBank/DDBJ whole genome shotgun (WGS) entry which is preliminary data.</text>
</comment>